<dbReference type="EMBL" id="CACRZD030000004">
    <property type="protein sequence ID" value="CAA6658644.1"/>
    <property type="molecule type" value="Genomic_DNA"/>
</dbReference>
<dbReference type="Proteomes" id="UP001189122">
    <property type="component" value="Unassembled WGS sequence"/>
</dbReference>
<reference evidence="2 3" key="1">
    <citation type="submission" date="2019-12" db="EMBL/GenBank/DDBJ databases">
        <authorList>
            <person name="Scholz U."/>
            <person name="Mascher M."/>
            <person name="Fiebig A."/>
        </authorList>
    </citation>
    <scope>NUCLEOTIDE SEQUENCE</scope>
</reference>
<organism evidence="2">
    <name type="scientific">Spirodela intermedia</name>
    <name type="common">Intermediate duckweed</name>
    <dbReference type="NCBI Taxonomy" id="51605"/>
    <lineage>
        <taxon>Eukaryota</taxon>
        <taxon>Viridiplantae</taxon>
        <taxon>Streptophyta</taxon>
        <taxon>Embryophyta</taxon>
        <taxon>Tracheophyta</taxon>
        <taxon>Spermatophyta</taxon>
        <taxon>Magnoliopsida</taxon>
        <taxon>Liliopsida</taxon>
        <taxon>Araceae</taxon>
        <taxon>Lemnoideae</taxon>
        <taxon>Spirodela</taxon>
    </lineage>
</organism>
<dbReference type="EMBL" id="LR743591">
    <property type="protein sequence ID" value="CAA2618921.1"/>
    <property type="molecule type" value="Genomic_DNA"/>
</dbReference>
<gene>
    <name evidence="2" type="ORF">SI7747_04005088</name>
</gene>
<dbReference type="AlphaFoldDB" id="A0A7I8IL98"/>
<feature type="region of interest" description="Disordered" evidence="1">
    <location>
        <begin position="1"/>
        <end position="47"/>
    </location>
</feature>
<evidence type="ECO:0000256" key="1">
    <source>
        <dbReference type="SAM" id="MobiDB-lite"/>
    </source>
</evidence>
<evidence type="ECO:0000313" key="2">
    <source>
        <dbReference type="EMBL" id="CAA2618921.1"/>
    </source>
</evidence>
<keyword evidence="3" id="KW-1185">Reference proteome</keyword>
<evidence type="ECO:0000313" key="3">
    <source>
        <dbReference type="Proteomes" id="UP001189122"/>
    </source>
</evidence>
<accession>A0A7I8IL98</accession>
<proteinExistence type="predicted"/>
<sequence length="66" mass="7169">MASWRSWTISSSTSWYRRSSGSKTSEAHSSLTTDCTQRGRSTASSLSSACAGALPVRSSRRRTPKL</sequence>
<feature type="compositionally biased region" description="Polar residues" evidence="1">
    <location>
        <begin position="23"/>
        <end position="40"/>
    </location>
</feature>
<name>A0A7I8IL98_SPIIN</name>
<protein>
    <submittedName>
        <fullName evidence="2">Uncharacterized protein</fullName>
    </submittedName>
</protein>
<feature type="compositionally biased region" description="Low complexity" evidence="1">
    <location>
        <begin position="1"/>
        <end position="22"/>
    </location>
</feature>